<dbReference type="InterPro" id="IPR015631">
    <property type="entry name" value="CD2/SLAM_rcpt"/>
</dbReference>
<dbReference type="PANTHER" id="PTHR12080">
    <property type="entry name" value="SIGNALING LYMPHOCYTIC ACTIVATION MOLECULE"/>
    <property type="match status" value="1"/>
</dbReference>
<dbReference type="InterPro" id="IPR007110">
    <property type="entry name" value="Ig-like_dom"/>
</dbReference>
<protein>
    <submittedName>
        <fullName evidence="9">T-lymphocyte surface antigen Ly-9-like</fullName>
    </submittedName>
</protein>
<keyword evidence="5" id="KW-1133">Transmembrane helix</keyword>
<evidence type="ECO:0000256" key="3">
    <source>
        <dbReference type="ARBA" id="ARBA00023136"/>
    </source>
</evidence>
<proteinExistence type="predicted"/>
<dbReference type="Proteomes" id="UP000189705">
    <property type="component" value="Unplaced"/>
</dbReference>
<keyword evidence="2 6" id="KW-0732">Signal</keyword>
<evidence type="ECO:0000256" key="1">
    <source>
        <dbReference type="ARBA" id="ARBA00004370"/>
    </source>
</evidence>
<keyword evidence="4" id="KW-0325">Glycoprotein</keyword>
<evidence type="ECO:0000256" key="6">
    <source>
        <dbReference type="SAM" id="SignalP"/>
    </source>
</evidence>
<keyword evidence="5" id="KW-0812">Transmembrane</keyword>
<feature type="domain" description="Ig-like" evidence="7">
    <location>
        <begin position="23"/>
        <end position="102"/>
    </location>
</feature>
<dbReference type="AlphaFoldDB" id="A0A3Q0HI42"/>
<name>A0A3Q0HI42_ALLSI</name>
<organism evidence="8 9">
    <name type="scientific">Alligator sinensis</name>
    <name type="common">Chinese alligator</name>
    <dbReference type="NCBI Taxonomy" id="38654"/>
    <lineage>
        <taxon>Eukaryota</taxon>
        <taxon>Metazoa</taxon>
        <taxon>Chordata</taxon>
        <taxon>Craniata</taxon>
        <taxon>Vertebrata</taxon>
        <taxon>Euteleostomi</taxon>
        <taxon>Archelosauria</taxon>
        <taxon>Archosauria</taxon>
        <taxon>Crocodylia</taxon>
        <taxon>Alligatoridae</taxon>
        <taxon>Alligatorinae</taxon>
        <taxon>Alligator</taxon>
    </lineage>
</organism>
<dbReference type="GeneID" id="112551731"/>
<gene>
    <name evidence="9" type="primary">LOC112551731</name>
</gene>
<feature type="signal peptide" evidence="6">
    <location>
        <begin position="1"/>
        <end position="23"/>
    </location>
</feature>
<dbReference type="GO" id="GO:0016020">
    <property type="term" value="C:membrane"/>
    <property type="evidence" value="ECO:0007669"/>
    <property type="project" value="UniProtKB-SubCell"/>
</dbReference>
<evidence type="ECO:0000256" key="5">
    <source>
        <dbReference type="SAM" id="Phobius"/>
    </source>
</evidence>
<evidence type="ECO:0000313" key="9">
    <source>
        <dbReference type="RefSeq" id="XP_025070153.1"/>
    </source>
</evidence>
<dbReference type="KEGG" id="asn:112551731"/>
<keyword evidence="3 5" id="KW-0472">Membrane</keyword>
<feature type="chain" id="PRO_5018083721" evidence="6">
    <location>
        <begin position="24"/>
        <end position="151"/>
    </location>
</feature>
<comment type="subcellular location">
    <subcellularLocation>
        <location evidence="1">Membrane</location>
    </subcellularLocation>
</comment>
<dbReference type="PROSITE" id="PS50835">
    <property type="entry name" value="IG_LIKE"/>
    <property type="match status" value="1"/>
</dbReference>
<dbReference type="RefSeq" id="XP_025070153.1">
    <property type="nucleotide sequence ID" value="XM_025214368.1"/>
</dbReference>
<dbReference type="InParanoid" id="A0A3Q0HI42"/>
<sequence>MEGALCPFVLCLILHFQAQERLPQPTIHCNAQSCANGPCNITLSCTIPKGGNNVIYSWSTPQPPSMTAQGSIMVIPHPDLLINVTCTVQNPASSSSTTTSVKALCAANTPAQASSLSYCQAKGLILLLVLVVLITGTVVVHIMAGKPPKQD</sequence>
<keyword evidence="8" id="KW-1185">Reference proteome</keyword>
<dbReference type="PANTHER" id="PTHR12080:SF55">
    <property type="entry name" value="LYMPHOCYTE FUNCTION-ASSOCIATED ANTIGEN 3"/>
    <property type="match status" value="1"/>
</dbReference>
<accession>A0A3Q0HI42</accession>
<evidence type="ECO:0000256" key="4">
    <source>
        <dbReference type="ARBA" id="ARBA00023180"/>
    </source>
</evidence>
<feature type="transmembrane region" description="Helical" evidence="5">
    <location>
        <begin position="124"/>
        <end position="144"/>
    </location>
</feature>
<dbReference type="Gene3D" id="2.60.40.10">
    <property type="entry name" value="Immunoglobulins"/>
    <property type="match status" value="1"/>
</dbReference>
<dbReference type="InterPro" id="IPR013783">
    <property type="entry name" value="Ig-like_fold"/>
</dbReference>
<evidence type="ECO:0000313" key="8">
    <source>
        <dbReference type="Proteomes" id="UP000189705"/>
    </source>
</evidence>
<evidence type="ECO:0000256" key="2">
    <source>
        <dbReference type="ARBA" id="ARBA00022729"/>
    </source>
</evidence>
<evidence type="ECO:0000259" key="7">
    <source>
        <dbReference type="PROSITE" id="PS50835"/>
    </source>
</evidence>
<reference evidence="9" key="1">
    <citation type="submission" date="2025-08" db="UniProtKB">
        <authorList>
            <consortium name="RefSeq"/>
        </authorList>
    </citation>
    <scope>IDENTIFICATION</scope>
</reference>